<comment type="caution">
    <text evidence="2">The sequence shown here is derived from an EMBL/GenBank/DDBJ whole genome shotgun (WGS) entry which is preliminary data.</text>
</comment>
<feature type="compositionally biased region" description="Polar residues" evidence="1">
    <location>
        <begin position="489"/>
        <end position="509"/>
    </location>
</feature>
<evidence type="ECO:0000313" key="2">
    <source>
        <dbReference type="EMBL" id="EIE23760.1"/>
    </source>
</evidence>
<feature type="compositionally biased region" description="Low complexity" evidence="1">
    <location>
        <begin position="863"/>
        <end position="890"/>
    </location>
</feature>
<feature type="compositionally biased region" description="Basic and acidic residues" evidence="1">
    <location>
        <begin position="168"/>
        <end position="188"/>
    </location>
</feature>
<dbReference type="GeneID" id="17041752"/>
<name>I0YZE1_COCSC</name>
<dbReference type="EMBL" id="AGSI01000007">
    <property type="protein sequence ID" value="EIE23760.1"/>
    <property type="molecule type" value="Genomic_DNA"/>
</dbReference>
<feature type="region of interest" description="Disordered" evidence="1">
    <location>
        <begin position="563"/>
        <end position="590"/>
    </location>
</feature>
<feature type="region of interest" description="Disordered" evidence="1">
    <location>
        <begin position="772"/>
        <end position="910"/>
    </location>
</feature>
<feature type="region of interest" description="Disordered" evidence="1">
    <location>
        <begin position="489"/>
        <end position="549"/>
    </location>
</feature>
<keyword evidence="3" id="KW-1185">Reference proteome</keyword>
<gene>
    <name evidence="2" type="ORF">COCSUDRAFT_66085</name>
</gene>
<organism evidence="2 3">
    <name type="scientific">Coccomyxa subellipsoidea (strain C-169)</name>
    <name type="common">Green microalga</name>
    <dbReference type="NCBI Taxonomy" id="574566"/>
    <lineage>
        <taxon>Eukaryota</taxon>
        <taxon>Viridiplantae</taxon>
        <taxon>Chlorophyta</taxon>
        <taxon>core chlorophytes</taxon>
        <taxon>Trebouxiophyceae</taxon>
        <taxon>Trebouxiophyceae incertae sedis</taxon>
        <taxon>Coccomyxaceae</taxon>
        <taxon>Coccomyxa</taxon>
        <taxon>Coccomyxa subellipsoidea</taxon>
    </lineage>
</organism>
<feature type="compositionally biased region" description="Polar residues" evidence="1">
    <location>
        <begin position="209"/>
        <end position="226"/>
    </location>
</feature>
<feature type="region of interest" description="Disordered" evidence="1">
    <location>
        <begin position="161"/>
        <end position="254"/>
    </location>
</feature>
<evidence type="ECO:0000313" key="3">
    <source>
        <dbReference type="Proteomes" id="UP000007264"/>
    </source>
</evidence>
<protein>
    <submittedName>
        <fullName evidence="2">Uncharacterized protein</fullName>
    </submittedName>
</protein>
<feature type="compositionally biased region" description="Low complexity" evidence="1">
    <location>
        <begin position="1"/>
        <end position="11"/>
    </location>
</feature>
<feature type="compositionally biased region" description="Acidic residues" evidence="1">
    <location>
        <begin position="232"/>
        <end position="241"/>
    </location>
</feature>
<dbReference type="Proteomes" id="UP000007264">
    <property type="component" value="Unassembled WGS sequence"/>
</dbReference>
<reference evidence="2 3" key="1">
    <citation type="journal article" date="2012" name="Genome Biol.">
        <title>The genome of the polar eukaryotic microalga coccomyxa subellipsoidea reveals traits of cold adaptation.</title>
        <authorList>
            <person name="Blanc G."/>
            <person name="Agarkova I."/>
            <person name="Grimwood J."/>
            <person name="Kuo A."/>
            <person name="Brueggeman A."/>
            <person name="Dunigan D."/>
            <person name="Gurnon J."/>
            <person name="Ladunga I."/>
            <person name="Lindquist E."/>
            <person name="Lucas S."/>
            <person name="Pangilinan J."/>
            <person name="Proschold T."/>
            <person name="Salamov A."/>
            <person name="Schmutz J."/>
            <person name="Weeks D."/>
            <person name="Yamada T."/>
            <person name="Claverie J.M."/>
            <person name="Grigoriev I."/>
            <person name="Van Etten J."/>
            <person name="Lomsadze A."/>
            <person name="Borodovsky M."/>
        </authorList>
    </citation>
    <scope>NUCLEOTIDE SEQUENCE [LARGE SCALE GENOMIC DNA]</scope>
    <source>
        <strain evidence="2 3">C-169</strain>
    </source>
</reference>
<feature type="region of interest" description="Disordered" evidence="1">
    <location>
        <begin position="1"/>
        <end position="28"/>
    </location>
</feature>
<dbReference type="KEGG" id="csl:COCSUDRAFT_66085"/>
<accession>I0YZE1</accession>
<evidence type="ECO:0000256" key="1">
    <source>
        <dbReference type="SAM" id="MobiDB-lite"/>
    </source>
</evidence>
<sequence>MEDGTTTGPTPANTPVHGLNSASGMHARTPALSSFPNALTAEFWLTRAKAREDEGDVLGALGVLENAIRRNARPFSPLTKAIGRLQARVAESKGTAAARPTPVKLWSSLRLSAADKDKKKTLRFAGQPEEDIAKADHGQACIPMCLSSSIKQLHASSCMEQQVDDAAAEPKPHQPQDPETDKKKERTPHVRFCTPAPDTNRIQPKSPMHSRSSNAGSTPFHSSGSRQRMADFSDDSDDADISESGSPTTVSRRLLEPEYYEAGLDNQAGEDGPAESHMSESDCISGMHRYLLESEVSPTSGAVKVPFKNANFYSNLADAATPHVVSASPLSEAGEVDEGRACEDKFSFDSLIPAATPDLNLQATPALRARPAVPPQGAATPSVCINPLYASINTPSTANSDAPNTAAYTPAAPADPIFYATPVTASISTAPLLSALAAKNLFSAAPVIEEAPEEAINQDSEPEQPAIRVEKDQPDAQDTSIDEALLQPATGQPTNAHMTTVQRQSSAQGHTGDAAVESGPEPNEDAGESAADAANMTEVSSEDPGSPVTQHAVLSQQEFAAARRAFPRTPASAVRRSRPEADDAPTPIRNPLRIATPARVRPRVGMSEMRSLLQDPHAPSPAQAAAMGSRNALSPMRARPRMHTSLGHAQLVTPKRRSARKPAAAAPQSTGGMLAAAGFAYTPNAALAGRLAAAADGRPVLGDAMDADLLASMDEVAEGEGSPVILDASQLEDLACAMGAVSLTPSLEAACHSRSNTPQPYQSSEIAATAVGASTDGPNADSETTPAATLAGPKSSMRVTRSALRKSQPLADGAEPAGPGGADAAEEGAESEQEGTPSFKEAPGRPKLARVTRSAAKTGQQTPAPAASAEASANKAAASAGQEASSNSSKKMSPTERNIRQGLRRSTRLA</sequence>
<feature type="compositionally biased region" description="Low complexity" evidence="1">
    <location>
        <begin position="563"/>
        <end position="573"/>
    </location>
</feature>
<dbReference type="AlphaFoldDB" id="I0YZE1"/>
<dbReference type="RefSeq" id="XP_005648304.1">
    <property type="nucleotide sequence ID" value="XM_005648247.1"/>
</dbReference>
<feature type="compositionally biased region" description="Acidic residues" evidence="1">
    <location>
        <begin position="824"/>
        <end position="833"/>
    </location>
</feature>
<proteinExistence type="predicted"/>
<dbReference type="OrthoDB" id="10576081at2759"/>